<dbReference type="eggNOG" id="COG4865">
    <property type="taxonomic scope" value="Bacteria"/>
</dbReference>
<organism evidence="4 5">
    <name type="scientific">Haliangium ochraceum (strain DSM 14365 / JCM 11303 / SMP-2)</name>
    <dbReference type="NCBI Taxonomy" id="502025"/>
    <lineage>
        <taxon>Bacteria</taxon>
        <taxon>Pseudomonadati</taxon>
        <taxon>Myxococcota</taxon>
        <taxon>Polyangia</taxon>
        <taxon>Haliangiales</taxon>
        <taxon>Kofleriaceae</taxon>
        <taxon>Haliangium</taxon>
    </lineage>
</organism>
<accession>D0LLE5</accession>
<reference evidence="4 5" key="1">
    <citation type="journal article" date="2010" name="Stand. Genomic Sci.">
        <title>Complete genome sequence of Haliangium ochraceum type strain (SMP-2).</title>
        <authorList>
            <consortium name="US DOE Joint Genome Institute (JGI-PGF)"/>
            <person name="Ivanova N."/>
            <person name="Daum C."/>
            <person name="Lang E."/>
            <person name="Abt B."/>
            <person name="Kopitz M."/>
            <person name="Saunders E."/>
            <person name="Lapidus A."/>
            <person name="Lucas S."/>
            <person name="Glavina Del Rio T."/>
            <person name="Nolan M."/>
            <person name="Tice H."/>
            <person name="Copeland A."/>
            <person name="Cheng J.F."/>
            <person name="Chen F."/>
            <person name="Bruce D."/>
            <person name="Goodwin L."/>
            <person name="Pitluck S."/>
            <person name="Mavromatis K."/>
            <person name="Pati A."/>
            <person name="Mikhailova N."/>
            <person name="Chen A."/>
            <person name="Palaniappan K."/>
            <person name="Land M."/>
            <person name="Hauser L."/>
            <person name="Chang Y.J."/>
            <person name="Jeffries C.D."/>
            <person name="Detter J.C."/>
            <person name="Brettin T."/>
            <person name="Rohde M."/>
            <person name="Goker M."/>
            <person name="Bristow J."/>
            <person name="Markowitz V."/>
            <person name="Eisen J.A."/>
            <person name="Hugenholtz P."/>
            <person name="Kyrpides N.C."/>
            <person name="Klenk H.P."/>
        </authorList>
    </citation>
    <scope>NUCLEOTIDE SEQUENCE [LARGE SCALE GENOMIC DNA]</scope>
    <source>
        <strain evidence="5">DSM 14365 / CIP 107738 / JCM 11303 / AJ 13395 / SMP-2</strain>
    </source>
</reference>
<evidence type="ECO:0000256" key="1">
    <source>
        <dbReference type="ARBA" id="ARBA00022628"/>
    </source>
</evidence>
<protein>
    <submittedName>
        <fullName evidence="4">Methylaspartate mutase</fullName>
        <ecNumber evidence="4">5.4.99.1</ecNumber>
    </submittedName>
</protein>
<evidence type="ECO:0000256" key="2">
    <source>
        <dbReference type="ARBA" id="ARBA00023235"/>
    </source>
</evidence>
<dbReference type="HOGENOM" id="CLU_029922_0_0_7"/>
<dbReference type="STRING" id="502025.Hoch_6166"/>
<dbReference type="EC" id="5.4.99.1" evidence="4"/>
<dbReference type="InterPro" id="IPR006396">
    <property type="entry name" value="Glu_mut_E"/>
</dbReference>
<dbReference type="AlphaFoldDB" id="D0LLE5"/>
<keyword evidence="5" id="KW-1185">Reference proteome</keyword>
<dbReference type="GO" id="GO:0031419">
    <property type="term" value="F:cobalamin binding"/>
    <property type="evidence" value="ECO:0007669"/>
    <property type="project" value="UniProtKB-KW"/>
</dbReference>
<keyword evidence="3" id="KW-0170">Cobalt</keyword>
<dbReference type="Gene3D" id="3.90.970.10">
    <property type="match status" value="1"/>
</dbReference>
<evidence type="ECO:0000313" key="5">
    <source>
        <dbReference type="Proteomes" id="UP000001880"/>
    </source>
</evidence>
<dbReference type="KEGG" id="hoh:Hoch_6166"/>
<keyword evidence="1" id="KW-0846">Cobalamin</keyword>
<dbReference type="Pfam" id="PF06368">
    <property type="entry name" value="Met_asp_mut_E"/>
    <property type="match status" value="1"/>
</dbReference>
<dbReference type="GO" id="GO:0019670">
    <property type="term" value="P:anaerobic L-glutamate catabolic process"/>
    <property type="evidence" value="ECO:0007669"/>
    <property type="project" value="InterPro"/>
</dbReference>
<dbReference type="OrthoDB" id="5332339at2"/>
<gene>
    <name evidence="4" type="ordered locus">Hoch_6166</name>
</gene>
<dbReference type="EMBL" id="CP001804">
    <property type="protein sequence ID" value="ACY18641.1"/>
    <property type="molecule type" value="Genomic_DNA"/>
</dbReference>
<proteinExistence type="predicted"/>
<name>D0LLE5_HALO1</name>
<evidence type="ECO:0000256" key="3">
    <source>
        <dbReference type="ARBA" id="ARBA00023285"/>
    </source>
</evidence>
<dbReference type="GO" id="GO:0050097">
    <property type="term" value="F:methylaspartate mutase activity"/>
    <property type="evidence" value="ECO:0007669"/>
    <property type="project" value="UniProtKB-EC"/>
</dbReference>
<keyword evidence="2 4" id="KW-0413">Isomerase</keyword>
<sequence>MRSTLRGECVAYIKAMSKPTVHQLLREAKAQRRVLVQPRCGVGSHTRMTQLLQQLERDAQPDILTLTIDSYTRLLHFDVVTAMLAQTPDALNGYPLVSHGWQRGRELNDAVRAPLQIRHGSPDARQLFECSLMAGITAFEGGGISYNVPYSKDVPLATSLSHWQEIDRTCGELADQEQIYVDRELFGTLTAVLIPPAISLSVTLLEAILAAREGVKCISIAYPQGGNLVQDVAALRAIPRLMAQHLPADVEVFTVFHEWMGPFPRARATADALIFYGALTARLGGANKVVNKSYMEAFGIPSAEANVSGVHTTRAATSKIFDFVELPEAEVADEMAHILEEVNELIAPVVDSADPMSATLTAFARGWLDIPFSPSCHVRSAVLPMRDPGGSIRVFEFGNLCLSEASKKRHQAQLGRFTSEMDFDHLRKIQEDIFHFCRTIEQPALPELSSLAMQALEPSR</sequence>
<dbReference type="Gene3D" id="3.20.20.240">
    <property type="entry name" value="Methylmalonyl-CoA mutase"/>
    <property type="match status" value="1"/>
</dbReference>
<dbReference type="Proteomes" id="UP000001880">
    <property type="component" value="Chromosome"/>
</dbReference>
<dbReference type="InterPro" id="IPR016176">
    <property type="entry name" value="Cbl-dep_enz_cat"/>
</dbReference>
<dbReference type="InterPro" id="IPR014714">
    <property type="entry name" value="Glu_mut_E_C_dom_sf"/>
</dbReference>
<evidence type="ECO:0000313" key="4">
    <source>
        <dbReference type="EMBL" id="ACY18641.1"/>
    </source>
</evidence>
<dbReference type="SUPFAM" id="SSF51703">
    <property type="entry name" value="Cobalamin (vitamin B12)-dependent enzymes"/>
    <property type="match status" value="1"/>
</dbReference>
<dbReference type="PIRSF" id="PIRSF001495">
    <property type="entry name" value="Met_asp_mut_epsi"/>
    <property type="match status" value="1"/>
</dbReference>